<keyword evidence="2" id="KW-1185">Reference proteome</keyword>
<proteinExistence type="predicted"/>
<gene>
    <name evidence="1" type="ORF">DU478_21495</name>
</gene>
<dbReference type="AlphaFoldDB" id="A0A369TG13"/>
<name>A0A369TG13_9RHOB</name>
<accession>A0A369TG13</accession>
<dbReference type="RefSeq" id="WP_114512909.1">
    <property type="nucleotide sequence ID" value="NZ_QPMK01000027.1"/>
</dbReference>
<comment type="caution">
    <text evidence="1">The sequence shown here is derived from an EMBL/GenBank/DDBJ whole genome shotgun (WGS) entry which is preliminary data.</text>
</comment>
<organism evidence="1 2">
    <name type="scientific">Thalassococcus profundi</name>
    <dbReference type="NCBI Taxonomy" id="2282382"/>
    <lineage>
        <taxon>Bacteria</taxon>
        <taxon>Pseudomonadati</taxon>
        <taxon>Pseudomonadota</taxon>
        <taxon>Alphaproteobacteria</taxon>
        <taxon>Rhodobacterales</taxon>
        <taxon>Roseobacteraceae</taxon>
        <taxon>Thalassococcus</taxon>
    </lineage>
</organism>
<dbReference type="EMBL" id="QPMK01000027">
    <property type="protein sequence ID" value="RDD64190.1"/>
    <property type="molecule type" value="Genomic_DNA"/>
</dbReference>
<evidence type="ECO:0000313" key="2">
    <source>
        <dbReference type="Proteomes" id="UP000253977"/>
    </source>
</evidence>
<reference evidence="1 2" key="1">
    <citation type="submission" date="2018-07" db="EMBL/GenBank/DDBJ databases">
        <title>Thalassococcus profundi sp. nov., a marine bacterium isolated from deep seawater of Okinawa Trough.</title>
        <authorList>
            <person name="Yu M."/>
        </authorList>
    </citation>
    <scope>NUCLEOTIDE SEQUENCE [LARGE SCALE GENOMIC DNA]</scope>
    <source>
        <strain evidence="1 2">WRAS1</strain>
    </source>
</reference>
<dbReference type="OrthoDB" id="7866483at2"/>
<dbReference type="Proteomes" id="UP000253977">
    <property type="component" value="Unassembled WGS sequence"/>
</dbReference>
<protein>
    <submittedName>
        <fullName evidence="1">Uncharacterized protein</fullName>
    </submittedName>
</protein>
<evidence type="ECO:0000313" key="1">
    <source>
        <dbReference type="EMBL" id="RDD64190.1"/>
    </source>
</evidence>
<sequence>MTMPIMDEDYERVPGLFRAWDFGILLEQGCSYRVEDGGRTDDGQPLYLVFCKAQAWDLPEVRHDA</sequence>